<name>A0AA35ZKP0_LACSI</name>
<proteinExistence type="predicted"/>
<reference evidence="1" key="1">
    <citation type="submission" date="2023-04" db="EMBL/GenBank/DDBJ databases">
        <authorList>
            <person name="Vijverberg K."/>
            <person name="Xiong W."/>
            <person name="Schranz E."/>
        </authorList>
    </citation>
    <scope>NUCLEOTIDE SEQUENCE</scope>
</reference>
<evidence type="ECO:0000313" key="1">
    <source>
        <dbReference type="EMBL" id="CAI9293899.1"/>
    </source>
</evidence>
<dbReference type="Proteomes" id="UP001177003">
    <property type="component" value="Chromosome 7"/>
</dbReference>
<dbReference type="AlphaFoldDB" id="A0AA35ZKP0"/>
<evidence type="ECO:0000313" key="2">
    <source>
        <dbReference type="Proteomes" id="UP001177003"/>
    </source>
</evidence>
<evidence type="ECO:0008006" key="3">
    <source>
        <dbReference type="Google" id="ProtNLM"/>
    </source>
</evidence>
<accession>A0AA35ZKP0</accession>
<gene>
    <name evidence="1" type="ORF">LSALG_LOCUS32900</name>
</gene>
<protein>
    <recommendedName>
        <fullName evidence="3">Dynamin stalk domain-containing protein</fullName>
    </recommendedName>
</protein>
<dbReference type="EMBL" id="OX465083">
    <property type="protein sequence ID" value="CAI9293899.1"/>
    <property type="molecule type" value="Genomic_DNA"/>
</dbReference>
<organism evidence="1 2">
    <name type="scientific">Lactuca saligna</name>
    <name type="common">Willowleaf lettuce</name>
    <dbReference type="NCBI Taxonomy" id="75948"/>
    <lineage>
        <taxon>Eukaryota</taxon>
        <taxon>Viridiplantae</taxon>
        <taxon>Streptophyta</taxon>
        <taxon>Embryophyta</taxon>
        <taxon>Tracheophyta</taxon>
        <taxon>Spermatophyta</taxon>
        <taxon>Magnoliopsida</taxon>
        <taxon>eudicotyledons</taxon>
        <taxon>Gunneridae</taxon>
        <taxon>Pentapetalae</taxon>
        <taxon>asterids</taxon>
        <taxon>campanulids</taxon>
        <taxon>Asterales</taxon>
        <taxon>Asteraceae</taxon>
        <taxon>Cichorioideae</taxon>
        <taxon>Cichorieae</taxon>
        <taxon>Lactucinae</taxon>
        <taxon>Lactuca</taxon>
    </lineage>
</organism>
<keyword evidence="2" id="KW-1185">Reference proteome</keyword>
<sequence length="161" mass="18764">MVKVVKPFVNQVKEDLTQRVQETIEAEALTWYTSDQALFDSSKRLQQENLESFMTATRSNMSVFNLECHGMIQIDHLQDVAEDKRKNAFKLWMKFNRYIPVVTLRLVDGIAIYLRHLITKGVLKQMTDNFIKEMFIERDTLANWVPNTTKECSGGLNDDWG</sequence>